<keyword evidence="3" id="KW-1185">Reference proteome</keyword>
<evidence type="ECO:0000313" key="4">
    <source>
        <dbReference type="WBParaSite" id="GPUH_0000624901-mRNA-1"/>
    </source>
</evidence>
<reference evidence="4" key="1">
    <citation type="submission" date="2016-06" db="UniProtKB">
        <authorList>
            <consortium name="WormBaseParasite"/>
        </authorList>
    </citation>
    <scope>IDENTIFICATION</scope>
</reference>
<dbReference type="EMBL" id="UYRT01014395">
    <property type="protein sequence ID" value="VDK53965.1"/>
    <property type="molecule type" value="Genomic_DNA"/>
</dbReference>
<feature type="compositionally biased region" description="Basic residues" evidence="1">
    <location>
        <begin position="81"/>
        <end position="90"/>
    </location>
</feature>
<evidence type="ECO:0000313" key="3">
    <source>
        <dbReference type="Proteomes" id="UP000271098"/>
    </source>
</evidence>
<feature type="compositionally biased region" description="Acidic residues" evidence="1">
    <location>
        <begin position="26"/>
        <end position="53"/>
    </location>
</feature>
<feature type="region of interest" description="Disordered" evidence="1">
    <location>
        <begin position="8"/>
        <end position="90"/>
    </location>
</feature>
<feature type="compositionally biased region" description="Basic and acidic residues" evidence="1">
    <location>
        <begin position="10"/>
        <end position="20"/>
    </location>
</feature>
<organism evidence="4">
    <name type="scientific">Gongylonema pulchrum</name>
    <dbReference type="NCBI Taxonomy" id="637853"/>
    <lineage>
        <taxon>Eukaryota</taxon>
        <taxon>Metazoa</taxon>
        <taxon>Ecdysozoa</taxon>
        <taxon>Nematoda</taxon>
        <taxon>Chromadorea</taxon>
        <taxon>Rhabditida</taxon>
        <taxon>Spirurina</taxon>
        <taxon>Spiruromorpha</taxon>
        <taxon>Spiruroidea</taxon>
        <taxon>Gongylonematidae</taxon>
        <taxon>Gongylonema</taxon>
    </lineage>
</organism>
<proteinExistence type="predicted"/>
<dbReference type="Proteomes" id="UP000271098">
    <property type="component" value="Unassembled WGS sequence"/>
</dbReference>
<gene>
    <name evidence="2" type="ORF">GPUH_LOCUS6241</name>
</gene>
<name>A0A183DC00_9BILA</name>
<sequence>MVFFFFLQESKGDSSEEESKYSWVVEGEEDVSSTSDDDEQSAGEDIPEKEEGDSAGHPTAEVLPAVDQEAQAADTEGPERKRARVIIKFP</sequence>
<protein>
    <submittedName>
        <fullName evidence="4">Nucleolin-like</fullName>
    </submittedName>
</protein>
<accession>A0A183DC00</accession>
<evidence type="ECO:0000256" key="1">
    <source>
        <dbReference type="SAM" id="MobiDB-lite"/>
    </source>
</evidence>
<reference evidence="2 3" key="2">
    <citation type="submission" date="2018-11" db="EMBL/GenBank/DDBJ databases">
        <authorList>
            <consortium name="Pathogen Informatics"/>
        </authorList>
    </citation>
    <scope>NUCLEOTIDE SEQUENCE [LARGE SCALE GENOMIC DNA]</scope>
</reference>
<dbReference type="WBParaSite" id="GPUH_0000624901-mRNA-1">
    <property type="protein sequence ID" value="GPUH_0000624901-mRNA-1"/>
    <property type="gene ID" value="GPUH_0000624901"/>
</dbReference>
<evidence type="ECO:0000313" key="2">
    <source>
        <dbReference type="EMBL" id="VDK53965.1"/>
    </source>
</evidence>
<dbReference type="AlphaFoldDB" id="A0A183DC00"/>